<name>A0A7U2FBY6_PHANO</name>
<sequence>MQASVPLLVHRNGERRLSLTSIDFLLFTGSCAREKESRRPKCCAGACAVRASASKVKFESRFGDSMCLCVAGRAALTESQQKRLTGCLNVFRESCYRKPSDTVYSFRRPGHFPSEITKYSSW</sequence>
<dbReference type="EMBL" id="CP069035">
    <property type="protein sequence ID" value="QRD02475.1"/>
    <property type="molecule type" value="Genomic_DNA"/>
</dbReference>
<gene>
    <name evidence="1" type="ORF">JI435_418040</name>
</gene>
<evidence type="ECO:0000313" key="1">
    <source>
        <dbReference type="EMBL" id="QRD02475.1"/>
    </source>
</evidence>
<dbReference type="VEuPathDB" id="FungiDB:JI435_418040"/>
<organism evidence="1 2">
    <name type="scientific">Phaeosphaeria nodorum (strain SN15 / ATCC MYA-4574 / FGSC 10173)</name>
    <name type="common">Glume blotch fungus</name>
    <name type="synonym">Parastagonospora nodorum</name>
    <dbReference type="NCBI Taxonomy" id="321614"/>
    <lineage>
        <taxon>Eukaryota</taxon>
        <taxon>Fungi</taxon>
        <taxon>Dikarya</taxon>
        <taxon>Ascomycota</taxon>
        <taxon>Pezizomycotina</taxon>
        <taxon>Dothideomycetes</taxon>
        <taxon>Pleosporomycetidae</taxon>
        <taxon>Pleosporales</taxon>
        <taxon>Pleosporineae</taxon>
        <taxon>Phaeosphaeriaceae</taxon>
        <taxon>Parastagonospora</taxon>
    </lineage>
</organism>
<dbReference type="Proteomes" id="UP000663193">
    <property type="component" value="Chromosome 13"/>
</dbReference>
<accession>A0A7U2FBY6</accession>
<proteinExistence type="predicted"/>
<protein>
    <submittedName>
        <fullName evidence="1">Uncharacterized protein</fullName>
    </submittedName>
</protein>
<keyword evidence="2" id="KW-1185">Reference proteome</keyword>
<evidence type="ECO:0000313" key="2">
    <source>
        <dbReference type="Proteomes" id="UP000663193"/>
    </source>
</evidence>
<reference evidence="2" key="1">
    <citation type="journal article" date="2021" name="BMC Genomics">
        <title>Chromosome-level genome assembly and manually-curated proteome of model necrotroph Parastagonospora nodorum Sn15 reveals a genome-wide trove of candidate effector homologs, and redundancy of virulence-related functions within an accessory chromosome.</title>
        <authorList>
            <person name="Bertazzoni S."/>
            <person name="Jones D.A.B."/>
            <person name="Phan H.T."/>
            <person name="Tan K.-C."/>
            <person name="Hane J.K."/>
        </authorList>
    </citation>
    <scope>NUCLEOTIDE SEQUENCE [LARGE SCALE GENOMIC DNA]</scope>
    <source>
        <strain evidence="2">SN15 / ATCC MYA-4574 / FGSC 10173)</strain>
    </source>
</reference>
<dbReference type="AlphaFoldDB" id="A0A7U2FBY6"/>